<proteinExistence type="predicted"/>
<reference evidence="1" key="1">
    <citation type="submission" date="2014-09" db="EMBL/GenBank/DDBJ databases">
        <authorList>
            <person name="Magalhaes I.L.F."/>
            <person name="Oliveira U."/>
            <person name="Santos F.R."/>
            <person name="Vidigal T.H.D.A."/>
            <person name="Brescovit A.D."/>
            <person name="Santos A.J."/>
        </authorList>
    </citation>
    <scope>NUCLEOTIDE SEQUENCE</scope>
    <source>
        <tissue evidence="1">Shoot tissue taken approximately 20 cm above the soil surface</tissue>
    </source>
</reference>
<name>A0A0A9E2H1_ARUDO</name>
<sequence length="31" mass="3663">MRQRAASASEARRSRCAGWWRGRREAMALRE</sequence>
<organism evidence="1">
    <name type="scientific">Arundo donax</name>
    <name type="common">Giant reed</name>
    <name type="synonym">Donax arundinaceus</name>
    <dbReference type="NCBI Taxonomy" id="35708"/>
    <lineage>
        <taxon>Eukaryota</taxon>
        <taxon>Viridiplantae</taxon>
        <taxon>Streptophyta</taxon>
        <taxon>Embryophyta</taxon>
        <taxon>Tracheophyta</taxon>
        <taxon>Spermatophyta</taxon>
        <taxon>Magnoliopsida</taxon>
        <taxon>Liliopsida</taxon>
        <taxon>Poales</taxon>
        <taxon>Poaceae</taxon>
        <taxon>PACMAD clade</taxon>
        <taxon>Arundinoideae</taxon>
        <taxon>Arundineae</taxon>
        <taxon>Arundo</taxon>
    </lineage>
</organism>
<dbReference type="EMBL" id="GBRH01207733">
    <property type="protein sequence ID" value="JAD90162.1"/>
    <property type="molecule type" value="Transcribed_RNA"/>
</dbReference>
<reference evidence="1" key="2">
    <citation type="journal article" date="2015" name="Data Brief">
        <title>Shoot transcriptome of the giant reed, Arundo donax.</title>
        <authorList>
            <person name="Barrero R.A."/>
            <person name="Guerrero F.D."/>
            <person name="Moolhuijzen P."/>
            <person name="Goolsby J.A."/>
            <person name="Tidwell J."/>
            <person name="Bellgard S.E."/>
            <person name="Bellgard M.I."/>
        </authorList>
    </citation>
    <scope>NUCLEOTIDE SEQUENCE</scope>
    <source>
        <tissue evidence="1">Shoot tissue taken approximately 20 cm above the soil surface</tissue>
    </source>
</reference>
<dbReference type="AlphaFoldDB" id="A0A0A9E2H1"/>
<evidence type="ECO:0000313" key="1">
    <source>
        <dbReference type="EMBL" id="JAD90162.1"/>
    </source>
</evidence>
<protein>
    <submittedName>
        <fullName evidence="1">Uncharacterized protein</fullName>
    </submittedName>
</protein>
<accession>A0A0A9E2H1</accession>